<dbReference type="Proteomes" id="UP000283513">
    <property type="component" value="Unassembled WGS sequence"/>
</dbReference>
<keyword evidence="1" id="KW-1133">Transmembrane helix</keyword>
<dbReference type="STRING" id="166486.ERS852572_03042"/>
<dbReference type="RefSeq" id="WP_055195478.1">
    <property type="nucleotide sequence ID" value="NZ_CABIYH010000026.1"/>
</dbReference>
<dbReference type="EMBL" id="CYXZ01000026">
    <property type="protein sequence ID" value="CUN26964.1"/>
    <property type="molecule type" value="Genomic_DNA"/>
</dbReference>
<feature type="transmembrane region" description="Helical" evidence="1">
    <location>
        <begin position="79"/>
        <end position="101"/>
    </location>
</feature>
<name>A0A173VIR1_9FIRM</name>
<dbReference type="InterPro" id="IPR020144">
    <property type="entry name" value="SpoVAB"/>
</dbReference>
<gene>
    <name evidence="4" type="ORF">DW264_07930</name>
    <name evidence="3" type="ORF">DW856_02755</name>
    <name evidence="2" type="ORF">ERS852572_03042</name>
</gene>
<proteinExistence type="predicted"/>
<dbReference type="EMBL" id="QSHO01000002">
    <property type="protein sequence ID" value="RHC19806.1"/>
    <property type="molecule type" value="Genomic_DNA"/>
</dbReference>
<evidence type="ECO:0000313" key="4">
    <source>
        <dbReference type="EMBL" id="RHG29025.1"/>
    </source>
</evidence>
<evidence type="ECO:0000313" key="5">
    <source>
        <dbReference type="Proteomes" id="UP000095350"/>
    </source>
</evidence>
<reference evidence="2 5" key="1">
    <citation type="submission" date="2015-09" db="EMBL/GenBank/DDBJ databases">
        <authorList>
            <consortium name="Pathogen Informatics"/>
        </authorList>
    </citation>
    <scope>NUCLEOTIDE SEQUENCE [LARGE SCALE GENOMIC DNA]</scope>
    <source>
        <strain evidence="2 5">2789STDY5834960</strain>
    </source>
</reference>
<dbReference type="OrthoDB" id="9790504at2"/>
<sequence length="148" mass="15766">MFLNHILLGFLGIAFGGAVAAGTFAFVIVIGVVPRMIGKCNRAANTLCFEQAIILGGILGNIVSVFLQMHIPLGQVSGHIFLGLYGLSAGMFVGCIAVALAEILNTFPILFRRAKLKVGLQWVMWTMAVGKTCGALYYFVKKIGEGLS</sequence>
<dbReference type="Pfam" id="PF13782">
    <property type="entry name" value="SpoVAB"/>
    <property type="match status" value="1"/>
</dbReference>
<feature type="transmembrane region" description="Helical" evidence="1">
    <location>
        <begin position="53"/>
        <end position="73"/>
    </location>
</feature>
<dbReference type="Proteomes" id="UP000095350">
    <property type="component" value="Unassembled WGS sequence"/>
</dbReference>
<dbReference type="EMBL" id="QRID01000006">
    <property type="protein sequence ID" value="RHG29025.1"/>
    <property type="molecule type" value="Genomic_DNA"/>
</dbReference>
<reference evidence="6 7" key="2">
    <citation type="submission" date="2018-08" db="EMBL/GenBank/DDBJ databases">
        <title>A genome reference for cultivated species of the human gut microbiota.</title>
        <authorList>
            <person name="Zou Y."/>
            <person name="Xue W."/>
            <person name="Luo G."/>
        </authorList>
    </citation>
    <scope>NUCLEOTIDE SEQUENCE [LARGE SCALE GENOMIC DNA]</scope>
    <source>
        <strain evidence="4 7">AM22-21LB</strain>
        <strain evidence="3 6">AM37-1AC</strain>
    </source>
</reference>
<feature type="transmembrane region" description="Helical" evidence="1">
    <location>
        <begin position="122"/>
        <end position="140"/>
    </location>
</feature>
<evidence type="ECO:0000313" key="3">
    <source>
        <dbReference type="EMBL" id="RHC19806.1"/>
    </source>
</evidence>
<evidence type="ECO:0000256" key="1">
    <source>
        <dbReference type="SAM" id="Phobius"/>
    </source>
</evidence>
<evidence type="ECO:0000313" key="6">
    <source>
        <dbReference type="Proteomes" id="UP000283513"/>
    </source>
</evidence>
<accession>A0A173VIR1</accession>
<protein>
    <submittedName>
        <fullName evidence="3">Stage V sporulation protein AB</fullName>
    </submittedName>
</protein>
<evidence type="ECO:0000313" key="7">
    <source>
        <dbReference type="Proteomes" id="UP000284051"/>
    </source>
</evidence>
<keyword evidence="1" id="KW-0472">Membrane</keyword>
<dbReference type="AlphaFoldDB" id="A0A173VIR1"/>
<dbReference type="Proteomes" id="UP000284051">
    <property type="component" value="Unassembled WGS sequence"/>
</dbReference>
<evidence type="ECO:0000313" key="2">
    <source>
        <dbReference type="EMBL" id="CUN26964.1"/>
    </source>
</evidence>
<organism evidence="2 5">
    <name type="scientific">Roseburia intestinalis</name>
    <dbReference type="NCBI Taxonomy" id="166486"/>
    <lineage>
        <taxon>Bacteria</taxon>
        <taxon>Bacillati</taxon>
        <taxon>Bacillota</taxon>
        <taxon>Clostridia</taxon>
        <taxon>Lachnospirales</taxon>
        <taxon>Lachnospiraceae</taxon>
        <taxon>Roseburia</taxon>
    </lineage>
</organism>
<dbReference type="PaxDb" id="166486-ERS852572_03042"/>
<keyword evidence="1" id="KW-0812">Transmembrane</keyword>
<feature type="transmembrane region" description="Helical" evidence="1">
    <location>
        <begin position="6"/>
        <end position="33"/>
    </location>
</feature>